<dbReference type="Proteomes" id="UP000176493">
    <property type="component" value="Unassembled WGS sequence"/>
</dbReference>
<evidence type="ECO:0000313" key="3">
    <source>
        <dbReference type="Proteomes" id="UP000176493"/>
    </source>
</evidence>
<comment type="caution">
    <text evidence="2">The sequence shown here is derived from an EMBL/GenBank/DDBJ whole genome shotgun (WGS) entry which is preliminary data.</text>
</comment>
<reference evidence="2 3" key="1">
    <citation type="journal article" date="2016" name="Nat. Commun.">
        <title>Thousands of microbial genomes shed light on interconnected biogeochemical processes in an aquifer system.</title>
        <authorList>
            <person name="Anantharaman K."/>
            <person name="Brown C.T."/>
            <person name="Hug L.A."/>
            <person name="Sharon I."/>
            <person name="Castelle C.J."/>
            <person name="Probst A.J."/>
            <person name="Thomas B.C."/>
            <person name="Singh A."/>
            <person name="Wilkins M.J."/>
            <person name="Karaoz U."/>
            <person name="Brodie E.L."/>
            <person name="Williams K.H."/>
            <person name="Hubbard S.S."/>
            <person name="Banfield J.F."/>
        </authorList>
    </citation>
    <scope>NUCLEOTIDE SEQUENCE [LARGE SCALE GENOMIC DNA]</scope>
</reference>
<dbReference type="InterPro" id="IPR013783">
    <property type="entry name" value="Ig-like_fold"/>
</dbReference>
<dbReference type="InterPro" id="IPR036366">
    <property type="entry name" value="PGBDSf"/>
</dbReference>
<dbReference type="InterPro" id="IPR002477">
    <property type="entry name" value="Peptidoglycan-bd-like"/>
</dbReference>
<name>A0A1G2MF13_9BACT</name>
<dbReference type="Gene3D" id="2.60.40.10">
    <property type="entry name" value="Immunoglobulins"/>
    <property type="match status" value="1"/>
</dbReference>
<evidence type="ECO:0000259" key="1">
    <source>
        <dbReference type="Pfam" id="PF01471"/>
    </source>
</evidence>
<dbReference type="SUPFAM" id="SSF47090">
    <property type="entry name" value="PGBD-like"/>
    <property type="match status" value="1"/>
</dbReference>
<evidence type="ECO:0000313" key="2">
    <source>
        <dbReference type="EMBL" id="OHA22478.1"/>
    </source>
</evidence>
<dbReference type="EMBL" id="MHRJ01000025">
    <property type="protein sequence ID" value="OHA22478.1"/>
    <property type="molecule type" value="Genomic_DNA"/>
</dbReference>
<proteinExistence type="predicted"/>
<dbReference type="AlphaFoldDB" id="A0A1G2MF13"/>
<protein>
    <recommendedName>
        <fullName evidence="1">Peptidoglycan binding-like domain-containing protein</fullName>
    </recommendedName>
</protein>
<dbReference type="Pfam" id="PF01471">
    <property type="entry name" value="PG_binding_1"/>
    <property type="match status" value="1"/>
</dbReference>
<dbReference type="InterPro" id="IPR036365">
    <property type="entry name" value="PGBD-like_sf"/>
</dbReference>
<feature type="domain" description="Peptidoglycan binding-like" evidence="1">
    <location>
        <begin position="374"/>
        <end position="421"/>
    </location>
</feature>
<gene>
    <name evidence="2" type="ORF">A2W52_00620</name>
</gene>
<sequence>MLIMNGRRLSSDRCPNTPAPLRASVNASGCPLPKMTKFSHKTDLASADLTALTSLELGNASGRISFSSAGAPINLVREGASAELDIDSALTIGSNSVTLNAAALPELNKAATITLYGLTVKKPKVMRDGVLCTACEIVSYQNGTLVFTVPGFSTYTIEDEEETSDTTPPAIAITNPSDGVSLTEGTISITATSSDSSLYGVRFAIDGTYVNDFATTSPFAFSWQAGAGSHAISAIARDTAFNYATATVSVTVIETAPPPPASGGGGGGGGGGGYLPPVVVPTTPMATTTVATAAPTTPVTLQAPVCANSSFRKLTCSQIDSIVKLLIAFNANQSVIDNVRLTLLGAPSPSPVSNLPASIAAALFTRPLSLGMKGADVKTLQEFLNARGFTIAATGPGSSGKETTFFGPATYRAVIKFQDAYAADILIPVNLKKGTGYFGPATIRKANILR</sequence>
<dbReference type="Gene3D" id="1.10.101.10">
    <property type="entry name" value="PGBD-like superfamily/PGBD"/>
    <property type="match status" value="1"/>
</dbReference>
<dbReference type="Pfam" id="PF17957">
    <property type="entry name" value="Big_7"/>
    <property type="match status" value="1"/>
</dbReference>
<accession>A0A1G2MF13</accession>
<organism evidence="2 3">
    <name type="scientific">Candidatus Taylorbacteria bacterium RIFCSPHIGHO2_02_49_25</name>
    <dbReference type="NCBI Taxonomy" id="1802305"/>
    <lineage>
        <taxon>Bacteria</taxon>
        <taxon>Candidatus Tayloriibacteriota</taxon>
    </lineage>
</organism>